<keyword evidence="5" id="KW-0175">Coiled coil</keyword>
<dbReference type="InterPro" id="IPR011011">
    <property type="entry name" value="Znf_FYVE_PHD"/>
</dbReference>
<keyword evidence="1" id="KW-0479">Metal-binding</keyword>
<evidence type="ECO:0000256" key="1">
    <source>
        <dbReference type="ARBA" id="ARBA00022723"/>
    </source>
</evidence>
<comment type="caution">
    <text evidence="8">The sequence shown here is derived from an EMBL/GenBank/DDBJ whole genome shotgun (WGS) entry which is preliminary data.</text>
</comment>
<accession>A0A9P0LJC3</accession>
<name>A0A9P0LJC3_ACAOB</name>
<keyword evidence="3" id="KW-0862">Zinc</keyword>
<dbReference type="OrthoDB" id="6783238at2759"/>
<dbReference type="InterPro" id="IPR019786">
    <property type="entry name" value="Zinc_finger_PHD-type_CS"/>
</dbReference>
<dbReference type="InterPro" id="IPR001965">
    <property type="entry name" value="Znf_PHD"/>
</dbReference>
<dbReference type="PROSITE" id="PS01359">
    <property type="entry name" value="ZF_PHD_1"/>
    <property type="match status" value="1"/>
</dbReference>
<dbReference type="EMBL" id="CAKOFQ010007239">
    <property type="protein sequence ID" value="CAH1995776.1"/>
    <property type="molecule type" value="Genomic_DNA"/>
</dbReference>
<sequence length="601" mass="68977">MSPVQKYNLHYYHLLIDGYLDCELSITSSNRILFLVKDIRRRAEVCPWLATGVRCRATKPIHTSIYPRLPPDRTRLKIRPTRTQQTDKRRSRNPSHPADEHGAAFPLDGKEQNQLLQKVELAESTFADDLVLVTGSVGSLQENLNIWNTVLEDNSMKLNKLKTKVMAVSNEKLNMDIRIDNILHRNRFFIYKNYLSSTHVHFADNRDDLKIVKRRIVQSTSQWPQIFYTSIDKIEFPLFRQQCSTTERQLWEDAVRTASVRFNKEVGFFVEKRVKETWRTPSSNGAGSGMSGKNKPPDIERRCEVCDEEIRKGGAKVMCSNVSCGITLHQKCFASIAKVIKLDKAEWLCKNCDEESDSSINTVITSDGDLSRELTTVKHDVQILTDLVNELKRANEILLAKIEQLTVNKSPGVQTPYLIRNISYSQAVSTNVKNETKSVLVITSKSDKETNMDVLKNIKANVNPATEKISISSTKLVKQGMLVKCSNDESLQKLKAIVEEKFSRQYKITTPKSFKPRVLVSDVDKSLDNNDDFIQSLVQNNTFLVDCDIKIITMLKLKYSLSYVIEVDPEIIYYIANLVKCDFRKRKQRCRYHEINIINRI</sequence>
<organism evidence="8 9">
    <name type="scientific">Acanthoscelides obtectus</name>
    <name type="common">Bean weevil</name>
    <name type="synonym">Bruchus obtectus</name>
    <dbReference type="NCBI Taxonomy" id="200917"/>
    <lineage>
        <taxon>Eukaryota</taxon>
        <taxon>Metazoa</taxon>
        <taxon>Ecdysozoa</taxon>
        <taxon>Arthropoda</taxon>
        <taxon>Hexapoda</taxon>
        <taxon>Insecta</taxon>
        <taxon>Pterygota</taxon>
        <taxon>Neoptera</taxon>
        <taxon>Endopterygota</taxon>
        <taxon>Coleoptera</taxon>
        <taxon>Polyphaga</taxon>
        <taxon>Cucujiformia</taxon>
        <taxon>Chrysomeloidea</taxon>
        <taxon>Chrysomelidae</taxon>
        <taxon>Bruchinae</taxon>
        <taxon>Bruchini</taxon>
        <taxon>Acanthoscelides</taxon>
    </lineage>
</organism>
<dbReference type="CDD" id="cd15489">
    <property type="entry name" value="PHD_SF"/>
    <property type="match status" value="1"/>
</dbReference>
<evidence type="ECO:0000313" key="8">
    <source>
        <dbReference type="EMBL" id="CAH1995776.1"/>
    </source>
</evidence>
<dbReference type="AlphaFoldDB" id="A0A9P0LJC3"/>
<dbReference type="SUPFAM" id="SSF57903">
    <property type="entry name" value="FYVE/PHD zinc finger"/>
    <property type="match status" value="1"/>
</dbReference>
<evidence type="ECO:0000256" key="4">
    <source>
        <dbReference type="PROSITE-ProRule" id="PRU00146"/>
    </source>
</evidence>
<evidence type="ECO:0000256" key="6">
    <source>
        <dbReference type="SAM" id="MobiDB-lite"/>
    </source>
</evidence>
<dbReference type="InterPro" id="IPR019787">
    <property type="entry name" value="Znf_PHD-finger"/>
</dbReference>
<evidence type="ECO:0000256" key="3">
    <source>
        <dbReference type="ARBA" id="ARBA00022833"/>
    </source>
</evidence>
<evidence type="ECO:0000313" key="9">
    <source>
        <dbReference type="Proteomes" id="UP001152888"/>
    </source>
</evidence>
<evidence type="ECO:0000256" key="5">
    <source>
        <dbReference type="SAM" id="Coils"/>
    </source>
</evidence>
<feature type="domain" description="PHD-type" evidence="7">
    <location>
        <begin position="300"/>
        <end position="355"/>
    </location>
</feature>
<dbReference type="Gene3D" id="3.30.40.10">
    <property type="entry name" value="Zinc/RING finger domain, C3HC4 (zinc finger)"/>
    <property type="match status" value="1"/>
</dbReference>
<evidence type="ECO:0000259" key="7">
    <source>
        <dbReference type="PROSITE" id="PS50016"/>
    </source>
</evidence>
<dbReference type="InterPro" id="IPR013083">
    <property type="entry name" value="Znf_RING/FYVE/PHD"/>
</dbReference>
<keyword evidence="2 4" id="KW-0863">Zinc-finger</keyword>
<dbReference type="Proteomes" id="UP001152888">
    <property type="component" value="Unassembled WGS sequence"/>
</dbReference>
<feature type="region of interest" description="Disordered" evidence="6">
    <location>
        <begin position="70"/>
        <end position="107"/>
    </location>
</feature>
<proteinExistence type="predicted"/>
<feature type="coiled-coil region" evidence="5">
    <location>
        <begin position="381"/>
        <end position="408"/>
    </location>
</feature>
<dbReference type="GO" id="GO:0008270">
    <property type="term" value="F:zinc ion binding"/>
    <property type="evidence" value="ECO:0007669"/>
    <property type="project" value="UniProtKB-KW"/>
</dbReference>
<reference evidence="8" key="1">
    <citation type="submission" date="2022-03" db="EMBL/GenBank/DDBJ databases">
        <authorList>
            <person name="Sayadi A."/>
        </authorList>
    </citation>
    <scope>NUCLEOTIDE SEQUENCE</scope>
</reference>
<protein>
    <recommendedName>
        <fullName evidence="7">PHD-type domain-containing protein</fullName>
    </recommendedName>
</protein>
<evidence type="ECO:0000256" key="2">
    <source>
        <dbReference type="ARBA" id="ARBA00022771"/>
    </source>
</evidence>
<dbReference type="SMART" id="SM00249">
    <property type="entry name" value="PHD"/>
    <property type="match status" value="1"/>
</dbReference>
<keyword evidence="9" id="KW-1185">Reference proteome</keyword>
<gene>
    <name evidence="8" type="ORF">ACAOBT_LOCUS22837</name>
</gene>
<dbReference type="PROSITE" id="PS50016">
    <property type="entry name" value="ZF_PHD_2"/>
    <property type="match status" value="1"/>
</dbReference>